<evidence type="ECO:0000256" key="1">
    <source>
        <dbReference type="ARBA" id="ARBA00004431"/>
    </source>
</evidence>
<evidence type="ECO:0000313" key="7">
    <source>
        <dbReference type="EMBL" id="MFC3763291.1"/>
    </source>
</evidence>
<dbReference type="Gene3D" id="2.30.31.20">
    <property type="entry name" value="Sporulation-specific cell division protein SsgB"/>
    <property type="match status" value="1"/>
</dbReference>
<evidence type="ECO:0000256" key="3">
    <source>
        <dbReference type="ARBA" id="ARBA00022618"/>
    </source>
</evidence>
<keyword evidence="8" id="KW-1185">Reference proteome</keyword>
<reference evidence="8" key="1">
    <citation type="journal article" date="2019" name="Int. J. Syst. Evol. Microbiol.">
        <title>The Global Catalogue of Microorganisms (GCM) 10K type strain sequencing project: providing services to taxonomists for standard genome sequencing and annotation.</title>
        <authorList>
            <consortium name="The Broad Institute Genomics Platform"/>
            <consortium name="The Broad Institute Genome Sequencing Center for Infectious Disease"/>
            <person name="Wu L."/>
            <person name="Ma J."/>
        </authorList>
    </citation>
    <scope>NUCLEOTIDE SEQUENCE [LARGE SCALE GENOMIC DNA]</scope>
    <source>
        <strain evidence="8">CGMCC 4.7241</strain>
    </source>
</reference>
<name>A0ABV7YDH8_9ACTN</name>
<organism evidence="7 8">
    <name type="scientific">Tenggerimyces flavus</name>
    <dbReference type="NCBI Taxonomy" id="1708749"/>
    <lineage>
        <taxon>Bacteria</taxon>
        <taxon>Bacillati</taxon>
        <taxon>Actinomycetota</taxon>
        <taxon>Actinomycetes</taxon>
        <taxon>Propionibacteriales</taxon>
        <taxon>Nocardioidaceae</taxon>
        <taxon>Tenggerimyces</taxon>
    </lineage>
</organism>
<dbReference type="EMBL" id="JBHRZH010000017">
    <property type="protein sequence ID" value="MFC3763291.1"/>
    <property type="molecule type" value="Genomic_DNA"/>
</dbReference>
<comment type="subcellular location">
    <subcellularLocation>
        <location evidence="1">Cell septum</location>
    </subcellularLocation>
</comment>
<dbReference type="RefSeq" id="WP_239553977.1">
    <property type="nucleotide sequence ID" value="NZ_JAFBCM010000001.1"/>
</dbReference>
<keyword evidence="6" id="KW-0131">Cell cycle</keyword>
<keyword evidence="3" id="KW-0132">Cell division</keyword>
<dbReference type="Proteomes" id="UP001595699">
    <property type="component" value="Unassembled WGS sequence"/>
</dbReference>
<gene>
    <name evidence="7" type="ORF">ACFOUW_20790</name>
</gene>
<evidence type="ECO:0000256" key="2">
    <source>
        <dbReference type="ARBA" id="ARBA00009323"/>
    </source>
</evidence>
<evidence type="ECO:0000256" key="5">
    <source>
        <dbReference type="ARBA" id="ARBA00023210"/>
    </source>
</evidence>
<evidence type="ECO:0000256" key="4">
    <source>
        <dbReference type="ARBA" id="ARBA00022969"/>
    </source>
</evidence>
<comment type="similarity">
    <text evidence="2">Belongs to the SsgA family.</text>
</comment>
<comment type="caution">
    <text evidence="7">The sequence shown here is derived from an EMBL/GenBank/DDBJ whole genome shotgun (WGS) entry which is preliminary data.</text>
</comment>
<protein>
    <submittedName>
        <fullName evidence="7">SsgA family sporulation/cell division regulator</fullName>
    </submittedName>
</protein>
<sequence>MPLRLIDGSGVALKLTAELRYDATDPYAVDAMFQTGEPRGVRWVFARELLSEGIFRHSGEGDVQVWPFVDNHGRATVLIELRSPDGQAQLQAPADRLSAFLQSTYAIVPRGAESDHIDLDLMVSTLLGESDTTA</sequence>
<dbReference type="InterPro" id="IPR006776">
    <property type="entry name" value="SsgB"/>
</dbReference>
<evidence type="ECO:0000256" key="6">
    <source>
        <dbReference type="ARBA" id="ARBA00023306"/>
    </source>
</evidence>
<evidence type="ECO:0000313" key="8">
    <source>
        <dbReference type="Proteomes" id="UP001595699"/>
    </source>
</evidence>
<dbReference type="InterPro" id="IPR038658">
    <property type="entry name" value="SsgB_sf"/>
</dbReference>
<proteinExistence type="inferred from homology"/>
<accession>A0ABV7YDH8</accession>
<keyword evidence="4" id="KW-0749">Sporulation</keyword>
<keyword evidence="5" id="KW-0717">Septation</keyword>
<dbReference type="Pfam" id="PF04686">
    <property type="entry name" value="SsgA"/>
    <property type="match status" value="1"/>
</dbReference>